<feature type="region of interest" description="Disordered" evidence="1">
    <location>
        <begin position="181"/>
        <end position="202"/>
    </location>
</feature>
<reference evidence="2 3" key="1">
    <citation type="journal article" date="2018" name="Mol. Plant">
        <title>The genome of Artemisia annua provides insight into the evolution of Asteraceae family and artemisinin biosynthesis.</title>
        <authorList>
            <person name="Shen Q."/>
            <person name="Zhang L."/>
            <person name="Liao Z."/>
            <person name="Wang S."/>
            <person name="Yan T."/>
            <person name="Shi P."/>
            <person name="Liu M."/>
            <person name="Fu X."/>
            <person name="Pan Q."/>
            <person name="Wang Y."/>
            <person name="Lv Z."/>
            <person name="Lu X."/>
            <person name="Zhang F."/>
            <person name="Jiang W."/>
            <person name="Ma Y."/>
            <person name="Chen M."/>
            <person name="Hao X."/>
            <person name="Li L."/>
            <person name="Tang Y."/>
            <person name="Lv G."/>
            <person name="Zhou Y."/>
            <person name="Sun X."/>
            <person name="Brodelius P.E."/>
            <person name="Rose J.K.C."/>
            <person name="Tang K."/>
        </authorList>
    </citation>
    <scope>NUCLEOTIDE SEQUENCE [LARGE SCALE GENOMIC DNA]</scope>
    <source>
        <strain evidence="3">cv. Huhao1</strain>
        <tissue evidence="2">Leaf</tissue>
    </source>
</reference>
<proteinExistence type="predicted"/>
<dbReference type="PANTHER" id="PTHR31286:SF99">
    <property type="entry name" value="DUF4283 DOMAIN-CONTAINING PROTEIN"/>
    <property type="match status" value="1"/>
</dbReference>
<feature type="compositionally biased region" description="Polar residues" evidence="1">
    <location>
        <begin position="181"/>
        <end position="190"/>
    </location>
</feature>
<keyword evidence="3" id="KW-1185">Reference proteome</keyword>
<organism evidence="2 3">
    <name type="scientific">Artemisia annua</name>
    <name type="common">Sweet wormwood</name>
    <dbReference type="NCBI Taxonomy" id="35608"/>
    <lineage>
        <taxon>Eukaryota</taxon>
        <taxon>Viridiplantae</taxon>
        <taxon>Streptophyta</taxon>
        <taxon>Embryophyta</taxon>
        <taxon>Tracheophyta</taxon>
        <taxon>Spermatophyta</taxon>
        <taxon>Magnoliopsida</taxon>
        <taxon>eudicotyledons</taxon>
        <taxon>Gunneridae</taxon>
        <taxon>Pentapetalae</taxon>
        <taxon>asterids</taxon>
        <taxon>campanulids</taxon>
        <taxon>Asterales</taxon>
        <taxon>Asteraceae</taxon>
        <taxon>Asteroideae</taxon>
        <taxon>Anthemideae</taxon>
        <taxon>Artemisiinae</taxon>
        <taxon>Artemisia</taxon>
    </lineage>
</organism>
<protein>
    <recommendedName>
        <fullName evidence="4">Zinc knuckle CX2CX4HX4C</fullName>
    </recommendedName>
</protein>
<evidence type="ECO:0000313" key="3">
    <source>
        <dbReference type="Proteomes" id="UP000245207"/>
    </source>
</evidence>
<dbReference type="PANTHER" id="PTHR31286">
    <property type="entry name" value="GLYCINE-RICH CELL WALL STRUCTURAL PROTEIN 1.8-LIKE"/>
    <property type="match status" value="1"/>
</dbReference>
<evidence type="ECO:0000256" key="1">
    <source>
        <dbReference type="SAM" id="MobiDB-lite"/>
    </source>
</evidence>
<accession>A0A2U1L9A1</accession>
<dbReference type="AlphaFoldDB" id="A0A2U1L9A1"/>
<comment type="caution">
    <text evidence="2">The sequence shown here is derived from an EMBL/GenBank/DDBJ whole genome shotgun (WGS) entry which is preliminary data.</text>
</comment>
<dbReference type="Proteomes" id="UP000245207">
    <property type="component" value="Unassembled WGS sequence"/>
</dbReference>
<dbReference type="InterPro" id="IPR040256">
    <property type="entry name" value="At4g02000-like"/>
</dbReference>
<sequence>MNPKPTNTMKHHDMLYKSTDVNFKKVITRSSSKGSDAGMGLEEMDCGDEVNEARSERGVPVDSGEAVKSMNGVVSGDIRSKEVLVTNGLENVAVKEVNKRKGVSSAEVTGNVSDMFPELSSTNLSKKSNDKVDIMHDIPVPIEPNPLLNPVLNSGDSRKVNSIGSNVSKGGSLGKENTVGGDSTNVQGMNGKNGVVGDTSGTRDVEMQENNKTRKPMLFSNIVQGASYATKGNVDVGSDRIVSGVGTPIIMDRVTTSMCEKAYGRASFARVLIEVDANKGLVDSVEVWYRKMDRSVVLKVDYVWKPPICSHCCVFGHSYKSCVNRVLTEEERVERAGVNMQVNDKATHNPNLNDGWQNASNRSNNGSIAEPVKTQVVAGKTNGVVASTSVQGELNGMASVGVGYTSSSGANSNRNGMYYGRGGASMRGTGGLNGRWGYGGANVINERRTIPGKNSVREKMPISEGIQKKGKENVVTKAKENQVKNITQKNFSTNNRYEALANVDDEDTQNELLGIRVNIDVAVEMGISIDKEERENGLRSCKNIMRKMAEDMVEGEMEATGVSRGQAFGEVYDSVCKEELKRIHELTLVKQLAEVELFVVSEQPFTSLIKESWTEDMIEFYENRFLGNIGSGNMEDNVSKSDEVMVDEVGNDTTAHASFIIQNNASSSADAAMAMHYS</sequence>
<evidence type="ECO:0000313" key="2">
    <source>
        <dbReference type="EMBL" id="PWA45578.1"/>
    </source>
</evidence>
<evidence type="ECO:0008006" key="4">
    <source>
        <dbReference type="Google" id="ProtNLM"/>
    </source>
</evidence>
<dbReference type="EMBL" id="PKPP01010692">
    <property type="protein sequence ID" value="PWA45578.1"/>
    <property type="molecule type" value="Genomic_DNA"/>
</dbReference>
<gene>
    <name evidence="2" type="ORF">CTI12_AA513710</name>
</gene>
<name>A0A2U1L9A1_ARTAN</name>